<reference evidence="2 3" key="1">
    <citation type="journal article" date="2009" name="PLoS Genet.">
        <title>Genomic analysis of the basal lineage fungus Rhizopus oryzae reveals a whole-genome duplication.</title>
        <authorList>
            <person name="Ma L.-J."/>
            <person name="Ibrahim A.S."/>
            <person name="Skory C."/>
            <person name="Grabherr M.G."/>
            <person name="Burger G."/>
            <person name="Butler M."/>
            <person name="Elias M."/>
            <person name="Idnurm A."/>
            <person name="Lang B.F."/>
            <person name="Sone T."/>
            <person name="Abe A."/>
            <person name="Calvo S.E."/>
            <person name="Corrochano L.M."/>
            <person name="Engels R."/>
            <person name="Fu J."/>
            <person name="Hansberg W."/>
            <person name="Kim J.-M."/>
            <person name="Kodira C.D."/>
            <person name="Koehrsen M.J."/>
            <person name="Liu B."/>
            <person name="Miranda-Saavedra D."/>
            <person name="O'Leary S."/>
            <person name="Ortiz-Castellanos L."/>
            <person name="Poulter R."/>
            <person name="Rodriguez-Romero J."/>
            <person name="Ruiz-Herrera J."/>
            <person name="Shen Y.-Q."/>
            <person name="Zeng Q."/>
            <person name="Galagan J."/>
            <person name="Birren B.W."/>
            <person name="Cuomo C.A."/>
            <person name="Wickes B.L."/>
        </authorList>
    </citation>
    <scope>NUCLEOTIDE SEQUENCE [LARGE SCALE GENOMIC DNA]</scope>
    <source>
        <strain evidence="3">RA 99-880 / ATCC MYA-4621 / FGSC 9543 / NRRL 43880</strain>
    </source>
</reference>
<keyword evidence="1" id="KW-0472">Membrane</keyword>
<dbReference type="RefSeq" id="XP_067527795.1">
    <property type="nucleotide sequence ID" value="XM_067671505.1"/>
</dbReference>
<keyword evidence="1" id="KW-0812">Transmembrane</keyword>
<keyword evidence="1" id="KW-1133">Transmembrane helix</keyword>
<dbReference type="AlphaFoldDB" id="I1CVB9"/>
<evidence type="ECO:0000313" key="3">
    <source>
        <dbReference type="Proteomes" id="UP000009138"/>
    </source>
</evidence>
<dbReference type="Proteomes" id="UP000009138">
    <property type="component" value="Unassembled WGS sequence"/>
</dbReference>
<proteinExistence type="predicted"/>
<evidence type="ECO:0000256" key="1">
    <source>
        <dbReference type="SAM" id="Phobius"/>
    </source>
</evidence>
<dbReference type="EMBL" id="GG669511">
    <property type="protein sequence ID" value="EIE92399.1"/>
    <property type="molecule type" value="Genomic_DNA"/>
</dbReference>
<sequence length="91" mass="10519">MVLLYYFWSMIRVVVMLANHLMTFEAYFIDTLFYRTLQLTFQGLFVHCFVHITIGFAHPTDSSIGNGIPQHDIASIVFNSNLHVMAFEAFP</sequence>
<protein>
    <submittedName>
        <fullName evidence="2">Uncharacterized protein</fullName>
    </submittedName>
</protein>
<organism evidence="2 3">
    <name type="scientific">Rhizopus delemar (strain RA 99-880 / ATCC MYA-4621 / FGSC 9543 / NRRL 43880)</name>
    <name type="common">Mucormycosis agent</name>
    <name type="synonym">Rhizopus arrhizus var. delemar</name>
    <dbReference type="NCBI Taxonomy" id="246409"/>
    <lineage>
        <taxon>Eukaryota</taxon>
        <taxon>Fungi</taxon>
        <taxon>Fungi incertae sedis</taxon>
        <taxon>Mucoromycota</taxon>
        <taxon>Mucoromycotina</taxon>
        <taxon>Mucoromycetes</taxon>
        <taxon>Mucorales</taxon>
        <taxon>Mucorineae</taxon>
        <taxon>Rhizopodaceae</taxon>
        <taxon>Rhizopus</taxon>
    </lineage>
</organism>
<accession>I1CVB9</accession>
<gene>
    <name evidence="2" type="ORF">RO3G_16921</name>
</gene>
<keyword evidence="3" id="KW-1185">Reference proteome</keyword>
<dbReference type="InParanoid" id="I1CVB9"/>
<dbReference type="GeneID" id="93623886"/>
<feature type="transmembrane region" description="Helical" evidence="1">
    <location>
        <begin position="6"/>
        <end position="29"/>
    </location>
</feature>
<name>I1CVB9_RHIO9</name>
<evidence type="ECO:0000313" key="2">
    <source>
        <dbReference type="EMBL" id="EIE92399.1"/>
    </source>
</evidence>
<dbReference type="VEuPathDB" id="FungiDB:RO3G_16921"/>